<evidence type="ECO:0000256" key="3">
    <source>
        <dbReference type="ARBA" id="ARBA00023125"/>
    </source>
</evidence>
<dbReference type="InterPro" id="IPR025166">
    <property type="entry name" value="Integrase_DNA_bind_dom"/>
</dbReference>
<evidence type="ECO:0000259" key="5">
    <source>
        <dbReference type="PROSITE" id="PS51898"/>
    </source>
</evidence>
<comment type="similarity">
    <text evidence="1">Belongs to the 'phage' integrase family.</text>
</comment>
<organism evidence="6 7">
    <name type="scientific">Asticcacaulis biprosthecium C19</name>
    <dbReference type="NCBI Taxonomy" id="715226"/>
    <lineage>
        <taxon>Bacteria</taxon>
        <taxon>Pseudomonadati</taxon>
        <taxon>Pseudomonadota</taxon>
        <taxon>Alphaproteobacteria</taxon>
        <taxon>Caulobacterales</taxon>
        <taxon>Caulobacteraceae</taxon>
        <taxon>Asticcacaulis</taxon>
    </lineage>
</organism>
<name>F4QI36_9CAUL</name>
<dbReference type="HOGENOM" id="CLU_027562_17_7_5"/>
<dbReference type="InterPro" id="IPR002104">
    <property type="entry name" value="Integrase_catalytic"/>
</dbReference>
<evidence type="ECO:0000313" key="6">
    <source>
        <dbReference type="EMBL" id="EGF92903.1"/>
    </source>
</evidence>
<dbReference type="PROSITE" id="PS51898">
    <property type="entry name" value="TYR_RECOMBINASE"/>
    <property type="match status" value="1"/>
</dbReference>
<dbReference type="GO" id="GO:0003677">
    <property type="term" value="F:DNA binding"/>
    <property type="evidence" value="ECO:0007669"/>
    <property type="project" value="UniProtKB-KW"/>
</dbReference>
<evidence type="ECO:0000256" key="2">
    <source>
        <dbReference type="ARBA" id="ARBA00022908"/>
    </source>
</evidence>
<dbReference type="EMBL" id="GL883077">
    <property type="protein sequence ID" value="EGF92903.1"/>
    <property type="molecule type" value="Genomic_DNA"/>
</dbReference>
<dbReference type="InterPro" id="IPR010998">
    <property type="entry name" value="Integrase_recombinase_N"/>
</dbReference>
<dbReference type="STRING" id="715226.ABI_13410"/>
<dbReference type="InterPro" id="IPR038488">
    <property type="entry name" value="Integrase_DNA-bd_sf"/>
</dbReference>
<dbReference type="SUPFAM" id="SSF56349">
    <property type="entry name" value="DNA breaking-rejoining enzymes"/>
    <property type="match status" value="1"/>
</dbReference>
<dbReference type="PANTHER" id="PTHR30629:SF2">
    <property type="entry name" value="PROPHAGE INTEGRASE INTS-RELATED"/>
    <property type="match status" value="1"/>
</dbReference>
<dbReference type="CDD" id="cd00796">
    <property type="entry name" value="INT_Rci_Hp1_C"/>
    <property type="match status" value="1"/>
</dbReference>
<accession>F4QI36</accession>
<dbReference type="RefSeq" id="WP_006272085.1">
    <property type="nucleotide sequence ID" value="NZ_GL883077.1"/>
</dbReference>
<keyword evidence="7" id="KW-1185">Reference proteome</keyword>
<dbReference type="Gene3D" id="1.10.443.10">
    <property type="entry name" value="Intergrase catalytic core"/>
    <property type="match status" value="1"/>
</dbReference>
<evidence type="ECO:0000313" key="7">
    <source>
        <dbReference type="Proteomes" id="UP000006512"/>
    </source>
</evidence>
<dbReference type="Gene3D" id="3.30.160.390">
    <property type="entry name" value="Integrase, DNA-binding domain"/>
    <property type="match status" value="1"/>
</dbReference>
<dbReference type="Proteomes" id="UP000006512">
    <property type="component" value="Unassembled WGS sequence"/>
</dbReference>
<evidence type="ECO:0000256" key="4">
    <source>
        <dbReference type="ARBA" id="ARBA00023172"/>
    </source>
</evidence>
<dbReference type="InterPro" id="IPR050808">
    <property type="entry name" value="Phage_Integrase"/>
</dbReference>
<dbReference type="GO" id="GO:0006310">
    <property type="term" value="P:DNA recombination"/>
    <property type="evidence" value="ECO:0007669"/>
    <property type="project" value="UniProtKB-KW"/>
</dbReference>
<sequence>MSLQKGRISKAVVDAIACPDAGEVWFWDDKLSGFFVRVYASGRKVYAVKYRLGKAQRIFTIGTHGSPWTPEKAREKATAVLKDVGNNIDPAAEKLADRHAMTVADLVKEYIERGPQTKANKRAVSWAADESCLRRHIIPTVGKDAADRLTNEGAAKAIYAIRMGKTAVVEKSDKPRGKAVVTGGEAVARRTRSVAAAMFAWGIKHGLVKRNPFTGIDLPAAPVKERFLSQAEAGAFLDALAGLEAEGSVDRVYGDALRLLLLTGARKSEIANLTWSEVDFDRRCLVLPPERTKAGGKTGERRIMLMPAALEILSRRYKARSDYVGIDGKPLDLPLVFPSPRTLNTTGGPIVGLRRIFAKACLAADIKGVRLHDMRHSFASFAVAGGASLFLVSKLLGHSNSRTTERYAHLSADPLQEVVNHIEQKLFSSPKVISICPDKQYG</sequence>
<protein>
    <submittedName>
        <fullName evidence="6">Phage integrase family protein</fullName>
    </submittedName>
</protein>
<gene>
    <name evidence="6" type="ORF">ABI_13410</name>
</gene>
<evidence type="ECO:0000256" key="1">
    <source>
        <dbReference type="ARBA" id="ARBA00008857"/>
    </source>
</evidence>
<proteinExistence type="inferred from homology"/>
<dbReference type="Pfam" id="PF00589">
    <property type="entry name" value="Phage_integrase"/>
    <property type="match status" value="1"/>
</dbReference>
<dbReference type="GO" id="GO:0015074">
    <property type="term" value="P:DNA integration"/>
    <property type="evidence" value="ECO:0007669"/>
    <property type="project" value="UniProtKB-KW"/>
</dbReference>
<dbReference type="InterPro" id="IPR011010">
    <property type="entry name" value="DNA_brk_join_enz"/>
</dbReference>
<keyword evidence="3" id="KW-0238">DNA-binding</keyword>
<dbReference type="InterPro" id="IPR013762">
    <property type="entry name" value="Integrase-like_cat_sf"/>
</dbReference>
<keyword evidence="2" id="KW-0229">DNA integration</keyword>
<dbReference type="Pfam" id="PF13356">
    <property type="entry name" value="Arm-DNA-bind_3"/>
    <property type="match status" value="1"/>
</dbReference>
<feature type="domain" description="Tyr recombinase" evidence="5">
    <location>
        <begin position="223"/>
        <end position="420"/>
    </location>
</feature>
<dbReference type="AlphaFoldDB" id="F4QI36"/>
<dbReference type="eggNOG" id="COG0582">
    <property type="taxonomic scope" value="Bacteria"/>
</dbReference>
<keyword evidence="4" id="KW-0233">DNA recombination</keyword>
<reference evidence="7" key="1">
    <citation type="submission" date="2011-03" db="EMBL/GenBank/DDBJ databases">
        <title>Draft genome sequence of Brevundimonas diminuta.</title>
        <authorList>
            <person name="Brown P.J.B."/>
            <person name="Buechlein A."/>
            <person name="Hemmerich C."/>
            <person name="Brun Y.V."/>
        </authorList>
    </citation>
    <scope>NUCLEOTIDE SEQUENCE [LARGE SCALE GENOMIC DNA]</scope>
    <source>
        <strain evidence="7">C19</strain>
    </source>
</reference>
<dbReference type="Gene3D" id="1.10.150.130">
    <property type="match status" value="1"/>
</dbReference>
<dbReference type="PANTHER" id="PTHR30629">
    <property type="entry name" value="PROPHAGE INTEGRASE"/>
    <property type="match status" value="1"/>
</dbReference>